<evidence type="ECO:0000256" key="3">
    <source>
        <dbReference type="ARBA" id="ARBA00010886"/>
    </source>
</evidence>
<dbReference type="PANTHER" id="PTHR44535">
    <property type="entry name" value="PROTEIN CBG16200"/>
    <property type="match status" value="1"/>
</dbReference>
<dbReference type="PROSITE" id="PS50012">
    <property type="entry name" value="RCC1_3"/>
    <property type="match status" value="4"/>
</dbReference>
<evidence type="ECO:0000313" key="20">
    <source>
        <dbReference type="Proteomes" id="UP000015101"/>
    </source>
</evidence>
<evidence type="ECO:0000256" key="10">
    <source>
        <dbReference type="ARBA" id="ARBA00022737"/>
    </source>
</evidence>
<feature type="repeat" description="RCC1" evidence="15">
    <location>
        <begin position="616"/>
        <end position="639"/>
    </location>
</feature>
<reference evidence="20" key="1">
    <citation type="submission" date="2012-12" db="EMBL/GenBank/DDBJ databases">
        <authorList>
            <person name="Hellsten U."/>
            <person name="Grimwood J."/>
            <person name="Chapman J.A."/>
            <person name="Shapiro H."/>
            <person name="Aerts A."/>
            <person name="Otillar R.P."/>
            <person name="Terry A.Y."/>
            <person name="Boore J.L."/>
            <person name="Simakov O."/>
            <person name="Marletaz F."/>
            <person name="Cho S.-J."/>
            <person name="Edsinger-Gonzales E."/>
            <person name="Havlak P."/>
            <person name="Kuo D.-H."/>
            <person name="Larsson T."/>
            <person name="Lv J."/>
            <person name="Arendt D."/>
            <person name="Savage R."/>
            <person name="Osoegawa K."/>
            <person name="de Jong P."/>
            <person name="Lindberg D.R."/>
            <person name="Seaver E.C."/>
            <person name="Weisblat D.A."/>
            <person name="Putnam N.H."/>
            <person name="Grigoriev I.V."/>
            <person name="Rokhsar D.S."/>
        </authorList>
    </citation>
    <scope>NUCLEOTIDE SEQUENCE</scope>
</reference>
<feature type="binding site" evidence="16">
    <location>
        <position position="33"/>
    </location>
    <ligand>
        <name>ATP</name>
        <dbReference type="ChEBI" id="CHEBI:30616"/>
    </ligand>
</feature>
<feature type="repeat" description="RCC1" evidence="15">
    <location>
        <begin position="384"/>
        <end position="435"/>
    </location>
</feature>
<evidence type="ECO:0000256" key="1">
    <source>
        <dbReference type="ARBA" id="ARBA00001946"/>
    </source>
</evidence>
<dbReference type="Gene3D" id="2.130.10.30">
    <property type="entry name" value="Regulator of chromosome condensation 1/beta-lactamase-inhibitor protein II"/>
    <property type="match status" value="1"/>
</dbReference>
<dbReference type="AlphaFoldDB" id="T1EHS8"/>
<protein>
    <recommendedName>
        <fullName evidence="4">non-specific serine/threonine protein kinase</fullName>
        <ecNumber evidence="4">2.7.11.1</ecNumber>
    </recommendedName>
</protein>
<dbReference type="HOGENOM" id="CLU_000288_123_1_1"/>
<evidence type="ECO:0000256" key="13">
    <source>
        <dbReference type="ARBA" id="ARBA00022840"/>
    </source>
</evidence>
<feature type="domain" description="Protein kinase" evidence="17">
    <location>
        <begin position="4"/>
        <end position="251"/>
    </location>
</feature>
<dbReference type="FunFam" id="3.30.200.20:FF:000243">
    <property type="entry name" value="serine/threonine-protein kinase Nek8"/>
    <property type="match status" value="1"/>
</dbReference>
<comment type="similarity">
    <text evidence="3">Belongs to the protein kinase superfamily. NEK Ser/Thr protein kinase family. NIMA subfamily.</text>
</comment>
<dbReference type="OrthoDB" id="248923at2759"/>
<dbReference type="InterPro" id="IPR008271">
    <property type="entry name" value="Ser/Thr_kinase_AS"/>
</dbReference>
<comment type="subcellular location">
    <subcellularLocation>
        <location evidence="2">Cytoplasm</location>
    </subcellularLocation>
</comment>
<dbReference type="SUPFAM" id="SSF50985">
    <property type="entry name" value="RCC1/BLIP-II"/>
    <property type="match status" value="1"/>
</dbReference>
<dbReference type="OMA" id="CPQQVPV"/>
<dbReference type="FunFam" id="1.10.510.10:FF:000262">
    <property type="entry name" value="Serine/threonine-protein kinase Nek8"/>
    <property type="match status" value="1"/>
</dbReference>
<evidence type="ECO:0000313" key="19">
    <source>
        <dbReference type="EnsemblMetazoa" id="HelroP129966"/>
    </source>
</evidence>
<evidence type="ECO:0000256" key="14">
    <source>
        <dbReference type="ARBA" id="ARBA00022842"/>
    </source>
</evidence>
<dbReference type="CTD" id="20196128"/>
<dbReference type="PANTHER" id="PTHR44535:SF4">
    <property type="entry name" value="SERINE_THREONINE-PROTEIN KINASE NEK8"/>
    <property type="match status" value="1"/>
</dbReference>
<keyword evidence="8" id="KW-0808">Transferase</keyword>
<evidence type="ECO:0000256" key="2">
    <source>
        <dbReference type="ARBA" id="ARBA00004496"/>
    </source>
</evidence>
<keyword evidence="6" id="KW-0723">Serine/threonine-protein kinase</keyword>
<reference evidence="19" key="3">
    <citation type="submission" date="2015-06" db="UniProtKB">
        <authorList>
            <consortium name="EnsemblMetazoa"/>
        </authorList>
    </citation>
    <scope>IDENTIFICATION</scope>
</reference>
<dbReference type="EC" id="2.7.11.1" evidence="4"/>
<evidence type="ECO:0000256" key="15">
    <source>
        <dbReference type="PROSITE-ProRule" id="PRU00235"/>
    </source>
</evidence>
<dbReference type="Pfam" id="PF00069">
    <property type="entry name" value="Pkinase"/>
    <property type="match status" value="1"/>
</dbReference>
<dbReference type="PROSITE" id="PS50011">
    <property type="entry name" value="PROTEIN_KINASE_DOM"/>
    <property type="match status" value="1"/>
</dbReference>
<dbReference type="SMART" id="SM00220">
    <property type="entry name" value="S_TKc"/>
    <property type="match status" value="1"/>
</dbReference>
<keyword evidence="14" id="KW-0460">Magnesium</keyword>
<dbReference type="GO" id="GO:0005737">
    <property type="term" value="C:cytoplasm"/>
    <property type="evidence" value="ECO:0007669"/>
    <property type="project" value="UniProtKB-SubCell"/>
</dbReference>
<keyword evidence="12" id="KW-0418">Kinase</keyword>
<dbReference type="EMBL" id="AMQM01003036">
    <property type="status" value="NOT_ANNOTATED_CDS"/>
    <property type="molecule type" value="Genomic_DNA"/>
</dbReference>
<dbReference type="Proteomes" id="UP000015101">
    <property type="component" value="Unassembled WGS sequence"/>
</dbReference>
<dbReference type="EnsemblMetazoa" id="HelroT129966">
    <property type="protein sequence ID" value="HelroP129966"/>
    <property type="gene ID" value="HelroG129966"/>
</dbReference>
<dbReference type="PROSITE" id="PS00108">
    <property type="entry name" value="PROTEIN_KINASE_ST"/>
    <property type="match status" value="1"/>
</dbReference>
<keyword evidence="11 16" id="KW-0547">Nucleotide-binding</keyword>
<dbReference type="RefSeq" id="XP_009012789.1">
    <property type="nucleotide sequence ID" value="XM_009014541.1"/>
</dbReference>
<reference evidence="18 20" key="2">
    <citation type="journal article" date="2013" name="Nature">
        <title>Insights into bilaterian evolution from three spiralian genomes.</title>
        <authorList>
            <person name="Simakov O."/>
            <person name="Marletaz F."/>
            <person name="Cho S.J."/>
            <person name="Edsinger-Gonzales E."/>
            <person name="Havlak P."/>
            <person name="Hellsten U."/>
            <person name="Kuo D.H."/>
            <person name="Larsson T."/>
            <person name="Lv J."/>
            <person name="Arendt D."/>
            <person name="Savage R."/>
            <person name="Osoegawa K."/>
            <person name="de Jong P."/>
            <person name="Grimwood J."/>
            <person name="Chapman J.A."/>
            <person name="Shapiro H."/>
            <person name="Aerts A."/>
            <person name="Otillar R.P."/>
            <person name="Terry A.Y."/>
            <person name="Boore J.L."/>
            <person name="Grigoriev I.V."/>
            <person name="Lindberg D.R."/>
            <person name="Seaver E.C."/>
            <person name="Weisblat D.A."/>
            <person name="Putnam N.H."/>
            <person name="Rokhsar D.S."/>
        </authorList>
    </citation>
    <scope>NUCLEOTIDE SEQUENCE</scope>
</reference>
<dbReference type="InterPro" id="IPR058923">
    <property type="entry name" value="RCC1-like_dom"/>
</dbReference>
<evidence type="ECO:0000256" key="16">
    <source>
        <dbReference type="PROSITE-ProRule" id="PRU10141"/>
    </source>
</evidence>
<dbReference type="eggNOG" id="KOG0589">
    <property type="taxonomic scope" value="Eukaryota"/>
</dbReference>
<dbReference type="KEGG" id="hro:HELRODRAFT_129966"/>
<gene>
    <name evidence="19" type="primary">20196128</name>
    <name evidence="18" type="ORF">HELRODRAFT_129966</name>
</gene>
<dbReference type="InterPro" id="IPR009091">
    <property type="entry name" value="RCC1/BLIP-II"/>
</dbReference>
<dbReference type="Gene3D" id="1.10.510.10">
    <property type="entry name" value="Transferase(Phosphotransferase) domain 1"/>
    <property type="match status" value="1"/>
</dbReference>
<dbReference type="SUPFAM" id="SSF56112">
    <property type="entry name" value="Protein kinase-like (PK-like)"/>
    <property type="match status" value="1"/>
</dbReference>
<dbReference type="CDD" id="cd08220">
    <property type="entry name" value="STKc_Nek8"/>
    <property type="match status" value="1"/>
</dbReference>
<name>T1EHS8_HELRO</name>
<sequence length="639" mass="70311">MEKFDKLRVVGRGAYGTVYLCRRLADKKLVIIKQIPVEQMTKDQRLAALNEVIVLSMLDHPNIIQYYENFLEDKALMIVMEYAEGGTLFDYLQHRNGQLLTEEEILRFFIQLLLSMQHVHSKQILHRDLKTQNILLDKKQEVVKISDFGISKVLTKSKALTVVGTPCYISPELLMKSDIWALGCVLHELATLARSFEAQTLPALILKIMRGSVAPIASHYSSHLKQLISSMLQLDPGKRPSVNQIMATPFLLPYLINHYCDFGALPCLKLVGWLVGWLVASKSRSRQCLSQVYHWGGGYGKPYCLPLPCNDTLIEEVSVGRTQKAAVTKNGRLLLWEVRYFSCIASGDNDTPQYIPRYLEGQSAVFIKHISCGDMFTACLTDRGILMTFGTGTTGCLGHDNYANVTQAKIVEALLGYEVLQVSCGFSHVIVLTGDDEVFTWGRGDNGRLGLGNNQSHCIPQQVAMPLAGSSGSGSKCKFRSVHAGVDGSIVVTSTDDMLVCGSNRHNKLGLNNFLPPPSKSPTNQSRPFINEVNAFTQVTSDYLGQIKVKDVAMGTSHTLILSTSGQCCSYGSNQLGQLGVPMDTNQGCAVVQFVKISVLKIACGDAFSVLSTSDGSIWTWGKSSRGRLGRTNQNISPP</sequence>
<evidence type="ECO:0000256" key="12">
    <source>
        <dbReference type="ARBA" id="ARBA00022777"/>
    </source>
</evidence>
<keyword evidence="13 16" id="KW-0067">ATP-binding</keyword>
<dbReference type="GO" id="GO:0004674">
    <property type="term" value="F:protein serine/threonine kinase activity"/>
    <property type="evidence" value="ECO:0000318"/>
    <property type="project" value="GO_Central"/>
</dbReference>
<dbReference type="InParanoid" id="T1EHS8"/>
<proteinExistence type="inferred from homology"/>
<dbReference type="PROSITE" id="PS00107">
    <property type="entry name" value="PROTEIN_KINASE_ATP"/>
    <property type="match status" value="1"/>
</dbReference>
<feature type="repeat" description="RCC1" evidence="15">
    <location>
        <begin position="566"/>
        <end position="615"/>
    </location>
</feature>
<dbReference type="Gene3D" id="3.30.200.20">
    <property type="entry name" value="Phosphorylase Kinase, domain 1"/>
    <property type="match status" value="1"/>
</dbReference>
<keyword evidence="5" id="KW-0963">Cytoplasm</keyword>
<keyword evidence="9" id="KW-0479">Metal-binding</keyword>
<keyword evidence="7" id="KW-0597">Phosphoprotein</keyword>
<keyword evidence="20" id="KW-1185">Reference proteome</keyword>
<dbReference type="GO" id="GO:0046872">
    <property type="term" value="F:metal ion binding"/>
    <property type="evidence" value="ECO:0007669"/>
    <property type="project" value="UniProtKB-KW"/>
</dbReference>
<dbReference type="InterPro" id="IPR000719">
    <property type="entry name" value="Prot_kinase_dom"/>
</dbReference>
<dbReference type="PRINTS" id="PR00633">
    <property type="entry name" value="RCCNDNSATION"/>
</dbReference>
<dbReference type="InterPro" id="IPR017441">
    <property type="entry name" value="Protein_kinase_ATP_BS"/>
</dbReference>
<comment type="cofactor">
    <cofactor evidence="1">
        <name>Mg(2+)</name>
        <dbReference type="ChEBI" id="CHEBI:18420"/>
    </cofactor>
</comment>
<organism evidence="19 20">
    <name type="scientific">Helobdella robusta</name>
    <name type="common">Californian leech</name>
    <dbReference type="NCBI Taxonomy" id="6412"/>
    <lineage>
        <taxon>Eukaryota</taxon>
        <taxon>Metazoa</taxon>
        <taxon>Spiralia</taxon>
        <taxon>Lophotrochozoa</taxon>
        <taxon>Annelida</taxon>
        <taxon>Clitellata</taxon>
        <taxon>Hirudinea</taxon>
        <taxon>Rhynchobdellida</taxon>
        <taxon>Glossiphoniidae</taxon>
        <taxon>Helobdella</taxon>
    </lineage>
</organism>
<dbReference type="GO" id="GO:0005524">
    <property type="term" value="F:ATP binding"/>
    <property type="evidence" value="ECO:0007669"/>
    <property type="project" value="UniProtKB-UniRule"/>
</dbReference>
<keyword evidence="10" id="KW-0677">Repeat</keyword>
<accession>T1EHS8</accession>
<evidence type="ECO:0000256" key="9">
    <source>
        <dbReference type="ARBA" id="ARBA00022723"/>
    </source>
</evidence>
<dbReference type="EMBL" id="KB096023">
    <property type="protein sequence ID" value="ESO08767.1"/>
    <property type="molecule type" value="Genomic_DNA"/>
</dbReference>
<evidence type="ECO:0000256" key="7">
    <source>
        <dbReference type="ARBA" id="ARBA00022553"/>
    </source>
</evidence>
<evidence type="ECO:0000256" key="8">
    <source>
        <dbReference type="ARBA" id="ARBA00022679"/>
    </source>
</evidence>
<dbReference type="InterPro" id="IPR011009">
    <property type="entry name" value="Kinase-like_dom_sf"/>
</dbReference>
<evidence type="ECO:0000256" key="6">
    <source>
        <dbReference type="ARBA" id="ARBA00022527"/>
    </source>
</evidence>
<feature type="repeat" description="RCC1" evidence="15">
    <location>
        <begin position="436"/>
        <end position="495"/>
    </location>
</feature>
<dbReference type="InterPro" id="IPR000408">
    <property type="entry name" value="Reg_chr_condens"/>
</dbReference>
<evidence type="ECO:0000313" key="18">
    <source>
        <dbReference type="EMBL" id="ESO08767.1"/>
    </source>
</evidence>
<evidence type="ECO:0000259" key="17">
    <source>
        <dbReference type="PROSITE" id="PS50011"/>
    </source>
</evidence>
<dbReference type="GeneID" id="20196128"/>
<dbReference type="Pfam" id="PF25390">
    <property type="entry name" value="WD40_RLD"/>
    <property type="match status" value="1"/>
</dbReference>
<dbReference type="InterPro" id="IPR044120">
    <property type="entry name" value="STKc_Nek8"/>
</dbReference>
<dbReference type="FunCoup" id="T1EHS8">
    <property type="interactions" value="20"/>
</dbReference>
<evidence type="ECO:0000256" key="5">
    <source>
        <dbReference type="ARBA" id="ARBA00022490"/>
    </source>
</evidence>
<evidence type="ECO:0000256" key="11">
    <source>
        <dbReference type="ARBA" id="ARBA00022741"/>
    </source>
</evidence>
<dbReference type="InterPro" id="IPR051997">
    <property type="entry name" value="STK_NEK"/>
</dbReference>
<evidence type="ECO:0000256" key="4">
    <source>
        <dbReference type="ARBA" id="ARBA00012513"/>
    </source>
</evidence>